<evidence type="ECO:0000256" key="3">
    <source>
        <dbReference type="ARBA" id="ARBA00022989"/>
    </source>
</evidence>
<feature type="transmembrane region" description="Helical" evidence="5">
    <location>
        <begin position="522"/>
        <end position="540"/>
    </location>
</feature>
<feature type="transmembrane region" description="Helical" evidence="5">
    <location>
        <begin position="348"/>
        <end position="369"/>
    </location>
</feature>
<accession>A0ABQ8FU44</accession>
<dbReference type="EMBL" id="JAGTJR010000054">
    <property type="protein sequence ID" value="KAH7026934.1"/>
    <property type="molecule type" value="Genomic_DNA"/>
</dbReference>
<keyword evidence="3 5" id="KW-1133">Transmembrane helix</keyword>
<name>A0ABQ8FU44_9PEZI</name>
<sequence length="567" mass="59328">MDREQDLAVTRAAEDRPPQEPAFVAAAVEPLALEGASPPRSSFRITAIVVALFLTIFVAALDQTIVSTAIPTITSRLHSASGYTWIGSAYILASASVSPVWVKLSDIWGRKPIMLLGLVLFFGGSILCALAPTMSALIAGRAVQGVGSGGAMPLVTITISDLFSLRRRSLLFSLTEVVWAVAGGIGPVLGGVLAEQVSWRWIFWINVPIAGTAFVLILLFLDVHDPRTRLSDGLRAVDWFGTVSVLGLTLMLLLGLNFGGVVASWSSAKVICLLVAGALLAVLFVVGEKRLGAAATLRPLVPISVLSQRTIVAAITASCLHQFVSIAAEYYLPLYLQSAQLASPTRSGLLILPLILTEAAAATAAGMLIHRTGEYRQVLQAGMVLTALGVALWTLLDARTSVAVVVGLQVVAGIGVGACFQPPTIAVQAVVPDQDDVASATAALVFLRNLATAVSVVAGGALFQNGVALREGALREAGMGAEAARELVGPDAAANVGLIGRIEDAGQREVVKDAFAWSLRNLWIMYACVAACGAAATLFIERRVLSKDHTETKTGLRKKGNEAVAEG</sequence>
<dbReference type="Pfam" id="PF07690">
    <property type="entry name" value="MFS_1"/>
    <property type="match status" value="1"/>
</dbReference>
<evidence type="ECO:0000256" key="2">
    <source>
        <dbReference type="ARBA" id="ARBA00022692"/>
    </source>
</evidence>
<gene>
    <name evidence="7" type="ORF">B0J12DRAFT_360805</name>
</gene>
<feature type="transmembrane region" description="Helical" evidence="5">
    <location>
        <begin position="170"/>
        <end position="189"/>
    </location>
</feature>
<feature type="transmembrane region" description="Helical" evidence="5">
    <location>
        <begin position="306"/>
        <end position="328"/>
    </location>
</feature>
<dbReference type="Proteomes" id="UP000774617">
    <property type="component" value="Unassembled WGS sequence"/>
</dbReference>
<feature type="transmembrane region" description="Helical" evidence="5">
    <location>
        <begin position="441"/>
        <end position="463"/>
    </location>
</feature>
<evidence type="ECO:0000256" key="5">
    <source>
        <dbReference type="SAM" id="Phobius"/>
    </source>
</evidence>
<dbReference type="InterPro" id="IPR011701">
    <property type="entry name" value="MFS"/>
</dbReference>
<feature type="transmembrane region" description="Helical" evidence="5">
    <location>
        <begin position="114"/>
        <end position="139"/>
    </location>
</feature>
<protein>
    <submittedName>
        <fullName evidence="7">MFS transporter</fullName>
    </submittedName>
</protein>
<dbReference type="Gene3D" id="1.20.1250.20">
    <property type="entry name" value="MFS general substrate transporter like domains"/>
    <property type="match status" value="1"/>
</dbReference>
<organism evidence="7 8">
    <name type="scientific">Macrophomina phaseolina</name>
    <dbReference type="NCBI Taxonomy" id="35725"/>
    <lineage>
        <taxon>Eukaryota</taxon>
        <taxon>Fungi</taxon>
        <taxon>Dikarya</taxon>
        <taxon>Ascomycota</taxon>
        <taxon>Pezizomycotina</taxon>
        <taxon>Dothideomycetes</taxon>
        <taxon>Dothideomycetes incertae sedis</taxon>
        <taxon>Botryosphaeriales</taxon>
        <taxon>Botryosphaeriaceae</taxon>
        <taxon>Macrophomina</taxon>
    </lineage>
</organism>
<dbReference type="InterPro" id="IPR036259">
    <property type="entry name" value="MFS_trans_sf"/>
</dbReference>
<reference evidence="7 8" key="1">
    <citation type="journal article" date="2021" name="Nat. Commun.">
        <title>Genetic determinants of endophytism in the Arabidopsis root mycobiome.</title>
        <authorList>
            <person name="Mesny F."/>
            <person name="Miyauchi S."/>
            <person name="Thiergart T."/>
            <person name="Pickel B."/>
            <person name="Atanasova L."/>
            <person name="Karlsson M."/>
            <person name="Huettel B."/>
            <person name="Barry K.W."/>
            <person name="Haridas S."/>
            <person name="Chen C."/>
            <person name="Bauer D."/>
            <person name="Andreopoulos W."/>
            <person name="Pangilinan J."/>
            <person name="LaButti K."/>
            <person name="Riley R."/>
            <person name="Lipzen A."/>
            <person name="Clum A."/>
            <person name="Drula E."/>
            <person name="Henrissat B."/>
            <person name="Kohler A."/>
            <person name="Grigoriev I.V."/>
            <person name="Martin F.M."/>
            <person name="Hacquard S."/>
        </authorList>
    </citation>
    <scope>NUCLEOTIDE SEQUENCE [LARGE SCALE GENOMIC DNA]</scope>
    <source>
        <strain evidence="7 8">MPI-SDFR-AT-0080</strain>
    </source>
</reference>
<evidence type="ECO:0000256" key="1">
    <source>
        <dbReference type="ARBA" id="ARBA00004141"/>
    </source>
</evidence>
<keyword evidence="8" id="KW-1185">Reference proteome</keyword>
<keyword evidence="2 5" id="KW-0812">Transmembrane</keyword>
<feature type="transmembrane region" description="Helical" evidence="5">
    <location>
        <begin position="402"/>
        <end position="420"/>
    </location>
</feature>
<evidence type="ECO:0000256" key="4">
    <source>
        <dbReference type="ARBA" id="ARBA00023136"/>
    </source>
</evidence>
<feature type="transmembrane region" description="Helical" evidence="5">
    <location>
        <begin position="47"/>
        <end position="70"/>
    </location>
</feature>
<feature type="transmembrane region" description="Helical" evidence="5">
    <location>
        <begin position="201"/>
        <end position="224"/>
    </location>
</feature>
<evidence type="ECO:0000313" key="7">
    <source>
        <dbReference type="EMBL" id="KAH7026934.1"/>
    </source>
</evidence>
<keyword evidence="4 5" id="KW-0472">Membrane</keyword>
<comment type="subcellular location">
    <subcellularLocation>
        <location evidence="1">Membrane</location>
        <topology evidence="1">Multi-pass membrane protein</topology>
    </subcellularLocation>
</comment>
<evidence type="ECO:0000313" key="8">
    <source>
        <dbReference type="Proteomes" id="UP000774617"/>
    </source>
</evidence>
<proteinExistence type="predicted"/>
<dbReference type="SUPFAM" id="SSF103473">
    <property type="entry name" value="MFS general substrate transporter"/>
    <property type="match status" value="2"/>
</dbReference>
<feature type="transmembrane region" description="Helical" evidence="5">
    <location>
        <begin position="378"/>
        <end position="396"/>
    </location>
</feature>
<feature type="transmembrane region" description="Helical" evidence="5">
    <location>
        <begin position="236"/>
        <end position="256"/>
    </location>
</feature>
<dbReference type="PRINTS" id="PR01036">
    <property type="entry name" value="TCRTETB"/>
</dbReference>
<dbReference type="PANTHER" id="PTHR23501">
    <property type="entry name" value="MAJOR FACILITATOR SUPERFAMILY"/>
    <property type="match status" value="1"/>
</dbReference>
<dbReference type="CDD" id="cd17502">
    <property type="entry name" value="MFS_Azr1_MDR_like"/>
    <property type="match status" value="1"/>
</dbReference>
<feature type="transmembrane region" description="Helical" evidence="5">
    <location>
        <begin position="82"/>
        <end position="102"/>
    </location>
</feature>
<feature type="transmembrane region" description="Helical" evidence="5">
    <location>
        <begin position="262"/>
        <end position="286"/>
    </location>
</feature>
<comment type="caution">
    <text evidence="7">The sequence shown here is derived from an EMBL/GenBank/DDBJ whole genome shotgun (WGS) entry which is preliminary data.</text>
</comment>
<dbReference type="PANTHER" id="PTHR23501:SF158">
    <property type="entry name" value="TRANSPORTER, PUTATIVE (AFU_ORTHOLOGUE AFUA_5G14490)-RELATED"/>
    <property type="match status" value="1"/>
</dbReference>
<dbReference type="PROSITE" id="PS50850">
    <property type="entry name" value="MFS"/>
    <property type="match status" value="1"/>
</dbReference>
<feature type="domain" description="Major facilitator superfamily (MFS) profile" evidence="6">
    <location>
        <begin position="48"/>
        <end position="545"/>
    </location>
</feature>
<dbReference type="Gene3D" id="1.20.1720.10">
    <property type="entry name" value="Multidrug resistance protein D"/>
    <property type="match status" value="1"/>
</dbReference>
<evidence type="ECO:0000259" key="6">
    <source>
        <dbReference type="PROSITE" id="PS50850"/>
    </source>
</evidence>
<dbReference type="InterPro" id="IPR020846">
    <property type="entry name" value="MFS_dom"/>
</dbReference>